<accession>A0A9X1U320</accession>
<dbReference type="RefSeq" id="WP_237604257.1">
    <property type="nucleotide sequence ID" value="NZ_JAIRBA010000057.1"/>
</dbReference>
<dbReference type="PROSITE" id="PS50853">
    <property type="entry name" value="FN3"/>
    <property type="match status" value="1"/>
</dbReference>
<protein>
    <recommendedName>
        <fullName evidence="3">Fibronectin type-III domain-containing protein</fullName>
    </recommendedName>
</protein>
<keyword evidence="2" id="KW-0732">Signal</keyword>
<name>A0A9X1U320_9FLAO</name>
<dbReference type="Gene3D" id="2.60.40.10">
    <property type="entry name" value="Immunoglobulins"/>
    <property type="match status" value="1"/>
</dbReference>
<feature type="compositionally biased region" description="Low complexity" evidence="1">
    <location>
        <begin position="345"/>
        <end position="356"/>
    </location>
</feature>
<comment type="caution">
    <text evidence="4">The sequence shown here is derived from an EMBL/GenBank/DDBJ whole genome shotgun (WGS) entry which is preliminary data.</text>
</comment>
<dbReference type="EMBL" id="JAIRBA010000057">
    <property type="protein sequence ID" value="MCG2420485.1"/>
    <property type="molecule type" value="Genomic_DNA"/>
</dbReference>
<dbReference type="CDD" id="cd00063">
    <property type="entry name" value="FN3"/>
    <property type="match status" value="1"/>
</dbReference>
<evidence type="ECO:0000313" key="4">
    <source>
        <dbReference type="EMBL" id="MCG2420485.1"/>
    </source>
</evidence>
<feature type="chain" id="PRO_5041000830" description="Fibronectin type-III domain-containing protein" evidence="2">
    <location>
        <begin position="27"/>
        <end position="488"/>
    </location>
</feature>
<evidence type="ECO:0000313" key="5">
    <source>
        <dbReference type="Proteomes" id="UP001139461"/>
    </source>
</evidence>
<dbReference type="Proteomes" id="UP001139461">
    <property type="component" value="Unassembled WGS sequence"/>
</dbReference>
<evidence type="ECO:0000256" key="2">
    <source>
        <dbReference type="SAM" id="SignalP"/>
    </source>
</evidence>
<dbReference type="InterPro" id="IPR036116">
    <property type="entry name" value="FN3_sf"/>
</dbReference>
<reference evidence="4" key="1">
    <citation type="submission" date="2021-09" db="EMBL/GenBank/DDBJ databases">
        <title>Genome of Aequorivita sp. strain F47161.</title>
        <authorList>
            <person name="Wang Y."/>
        </authorList>
    </citation>
    <scope>NUCLEOTIDE SEQUENCE</scope>
    <source>
        <strain evidence="4">F47161</strain>
    </source>
</reference>
<evidence type="ECO:0000259" key="3">
    <source>
        <dbReference type="PROSITE" id="PS50853"/>
    </source>
</evidence>
<organism evidence="4 5">
    <name type="scientific">Aequorivita vitellina</name>
    <dbReference type="NCBI Taxonomy" id="2874475"/>
    <lineage>
        <taxon>Bacteria</taxon>
        <taxon>Pseudomonadati</taxon>
        <taxon>Bacteroidota</taxon>
        <taxon>Flavobacteriia</taxon>
        <taxon>Flavobacteriales</taxon>
        <taxon>Flavobacteriaceae</taxon>
        <taxon>Aequorivita</taxon>
    </lineage>
</organism>
<dbReference type="InterPro" id="IPR013783">
    <property type="entry name" value="Ig-like_fold"/>
</dbReference>
<dbReference type="AlphaFoldDB" id="A0A9X1U320"/>
<dbReference type="SUPFAM" id="SSF49265">
    <property type="entry name" value="Fibronectin type III"/>
    <property type="match status" value="1"/>
</dbReference>
<dbReference type="InterPro" id="IPR003961">
    <property type="entry name" value="FN3_dom"/>
</dbReference>
<proteinExistence type="predicted"/>
<feature type="region of interest" description="Disordered" evidence="1">
    <location>
        <begin position="318"/>
        <end position="359"/>
    </location>
</feature>
<keyword evidence="5" id="KW-1185">Reference proteome</keyword>
<sequence length="488" mass="52289">MNNKLYNFRVALIFTLTLLVNSSIFAQAPEKLSYQAVIRDANDVLISNTQVGMQISVLQGSINGTVVYTETQTPTTNNNGLVSIEIGDGAGFDTIDWTNDSYFIKTETDPAGGTNYSITGTSQLLSVPYSLHSKTAESITGTINEVDPRVPNGTVAGEMQYWDGTEWTVVTTGNEGDVLTFVNNTPTWVANTTGTNLPGPFVATDATSITEESFDANWTASTGATTYFLDVNTAVDFTGTWVYNNFEVGNVTTFTATGLICGTEYFYRLRASNNTGTGTNSNIIATETNACSGGIGTVINPTTGKTWLDRNLGAAQVATSSNDPDSYGDLYQWGRGTDGHEKRTSATTTTLSSTDTPGHGDFIINGDSPFDWHVPQNDNLWQGVNGVNNPCPSGYRLPTETEWEAERGSWASNNAAGAYGSPLKLPVAGQRKYSDGTFSGVGTSGSYWSSTLSNEAGGIYSRFLNFRTSAYVISSHRATGDSVRCIQD</sequence>
<feature type="domain" description="Fibronectin type-III" evidence="3">
    <location>
        <begin position="197"/>
        <end position="291"/>
    </location>
</feature>
<gene>
    <name evidence="4" type="ORF">K8089_15795</name>
</gene>
<evidence type="ECO:0000256" key="1">
    <source>
        <dbReference type="SAM" id="MobiDB-lite"/>
    </source>
</evidence>
<dbReference type="SMART" id="SM00060">
    <property type="entry name" value="FN3"/>
    <property type="match status" value="1"/>
</dbReference>
<feature type="signal peptide" evidence="2">
    <location>
        <begin position="1"/>
        <end position="26"/>
    </location>
</feature>